<sequence>MNSCRIQRPRIIEGLVFFRRHEDSTHIEIYYKVTVELSEFLQNSIQ</sequence>
<reference evidence="1" key="1">
    <citation type="journal article" date="2018" name="Nat. Plants">
        <title>Whole-genome landscape of Medicago truncatula symbiotic genes.</title>
        <authorList>
            <person name="Pecrix Y."/>
            <person name="Gamas P."/>
            <person name="Carrere S."/>
        </authorList>
    </citation>
    <scope>NUCLEOTIDE SEQUENCE</scope>
    <source>
        <tissue evidence="1">Leaves</tissue>
    </source>
</reference>
<accession>A0A396HT53</accession>
<dbReference type="Proteomes" id="UP000265566">
    <property type="component" value="Chromosome 5"/>
</dbReference>
<evidence type="ECO:0000313" key="1">
    <source>
        <dbReference type="EMBL" id="RHN55688.1"/>
    </source>
</evidence>
<comment type="caution">
    <text evidence="1">The sequence shown here is derived from an EMBL/GenBank/DDBJ whole genome shotgun (WGS) entry which is preliminary data.</text>
</comment>
<dbReference type="Gramene" id="rna30912">
    <property type="protein sequence ID" value="RHN55688.1"/>
    <property type="gene ID" value="gene30912"/>
</dbReference>
<dbReference type="EMBL" id="PSQE01000005">
    <property type="protein sequence ID" value="RHN55688.1"/>
    <property type="molecule type" value="Genomic_DNA"/>
</dbReference>
<dbReference type="AlphaFoldDB" id="A0A396HT53"/>
<proteinExistence type="predicted"/>
<gene>
    <name evidence="1" type="ORF">MtrunA17_Chr5g0420681</name>
</gene>
<organism evidence="1">
    <name type="scientific">Medicago truncatula</name>
    <name type="common">Barrel medic</name>
    <name type="synonym">Medicago tribuloides</name>
    <dbReference type="NCBI Taxonomy" id="3880"/>
    <lineage>
        <taxon>Eukaryota</taxon>
        <taxon>Viridiplantae</taxon>
        <taxon>Streptophyta</taxon>
        <taxon>Embryophyta</taxon>
        <taxon>Tracheophyta</taxon>
        <taxon>Spermatophyta</taxon>
        <taxon>Magnoliopsida</taxon>
        <taxon>eudicotyledons</taxon>
        <taxon>Gunneridae</taxon>
        <taxon>Pentapetalae</taxon>
        <taxon>rosids</taxon>
        <taxon>fabids</taxon>
        <taxon>Fabales</taxon>
        <taxon>Fabaceae</taxon>
        <taxon>Papilionoideae</taxon>
        <taxon>50 kb inversion clade</taxon>
        <taxon>NPAAA clade</taxon>
        <taxon>Hologalegina</taxon>
        <taxon>IRL clade</taxon>
        <taxon>Trifolieae</taxon>
        <taxon>Medicago</taxon>
    </lineage>
</organism>
<name>A0A396HT53_MEDTR</name>
<protein>
    <submittedName>
        <fullName evidence="1">Uncharacterized protein</fullName>
    </submittedName>
</protein>